<dbReference type="Proteomes" id="UP000030764">
    <property type="component" value="Unassembled WGS sequence"/>
</dbReference>
<name>A0A085LIZ3_9BILA</name>
<protein>
    <recommendedName>
        <fullName evidence="4">Mos1 transposase HTH domain-containing protein</fullName>
    </recommendedName>
</protein>
<dbReference type="EMBL" id="KL368171">
    <property type="protein sequence ID" value="KFD59315.1"/>
    <property type="molecule type" value="Genomic_DNA"/>
</dbReference>
<proteinExistence type="predicted"/>
<organism evidence="1 3">
    <name type="scientific">Trichuris suis</name>
    <name type="common">pig whipworm</name>
    <dbReference type="NCBI Taxonomy" id="68888"/>
    <lineage>
        <taxon>Eukaryota</taxon>
        <taxon>Metazoa</taxon>
        <taxon>Ecdysozoa</taxon>
        <taxon>Nematoda</taxon>
        <taxon>Enoplea</taxon>
        <taxon>Dorylaimia</taxon>
        <taxon>Trichinellida</taxon>
        <taxon>Trichuridae</taxon>
        <taxon>Trichuris</taxon>
    </lineage>
</organism>
<dbReference type="Proteomes" id="UP000030758">
    <property type="component" value="Unassembled WGS sequence"/>
</dbReference>
<evidence type="ECO:0000313" key="1">
    <source>
        <dbReference type="EMBL" id="KFD44939.1"/>
    </source>
</evidence>
<dbReference type="AlphaFoldDB" id="A0A085LIZ3"/>
<accession>A0A085LIZ3</accession>
<keyword evidence="3" id="KW-1185">Reference proteome</keyword>
<dbReference type="EMBL" id="KL364059">
    <property type="protein sequence ID" value="KFD44939.1"/>
    <property type="molecule type" value="Genomic_DNA"/>
</dbReference>
<reference evidence="1 3" key="1">
    <citation type="journal article" date="2014" name="Nat. Genet.">
        <title>Genome and transcriptome of the porcine whipworm Trichuris suis.</title>
        <authorList>
            <person name="Jex A.R."/>
            <person name="Nejsum P."/>
            <person name="Schwarz E.M."/>
            <person name="Hu L."/>
            <person name="Young N.D."/>
            <person name="Hall R.S."/>
            <person name="Korhonen P.K."/>
            <person name="Liao S."/>
            <person name="Thamsborg S."/>
            <person name="Xia J."/>
            <person name="Xu P."/>
            <person name="Wang S."/>
            <person name="Scheerlinck J.P."/>
            <person name="Hofmann A."/>
            <person name="Sternberg P.W."/>
            <person name="Wang J."/>
            <person name="Gasser R.B."/>
        </authorList>
    </citation>
    <scope>NUCLEOTIDE SEQUENCE [LARGE SCALE GENOMIC DNA]</scope>
    <source>
        <strain evidence="2">DCEP-RM93F</strain>
        <strain evidence="1">DCEP-RM93M</strain>
    </source>
</reference>
<evidence type="ECO:0008006" key="4">
    <source>
        <dbReference type="Google" id="ProtNLM"/>
    </source>
</evidence>
<evidence type="ECO:0000313" key="2">
    <source>
        <dbReference type="EMBL" id="KFD59315.1"/>
    </source>
</evidence>
<sequence length="102" mass="12253">MNRTVYFWLQRFSRGDTWIEERRAGPRKSTPKSKLLTETVKGEPDTNARELAERLQLHYSTGSRYFAQIENLRKKKVFARLDLLLHQMERPSLERTITWDEK</sequence>
<gene>
    <name evidence="1" type="ORF">M513_14184</name>
    <name evidence="2" type="ORF">M514_14184</name>
</gene>
<evidence type="ECO:0000313" key="3">
    <source>
        <dbReference type="Proteomes" id="UP000030764"/>
    </source>
</evidence>